<comment type="function">
    <text evidence="14">Cell wall formation.</text>
</comment>
<dbReference type="SUPFAM" id="SSF53623">
    <property type="entry name" value="MurD-like peptide ligases, catalytic domain"/>
    <property type="match status" value="1"/>
</dbReference>
<reference evidence="18 19" key="1">
    <citation type="submission" date="2017-03" db="EMBL/GenBank/DDBJ databases">
        <title>Genome sequence of Clostridium hungatei DSM 14427.</title>
        <authorList>
            <person name="Poehlein A."/>
            <person name="Daniel R."/>
        </authorList>
    </citation>
    <scope>NUCLEOTIDE SEQUENCE [LARGE SCALE GENOMIC DNA]</scope>
    <source>
        <strain evidence="18 19">DSM 14427</strain>
    </source>
</reference>
<dbReference type="GO" id="GO:0051301">
    <property type="term" value="P:cell division"/>
    <property type="evidence" value="ECO:0007669"/>
    <property type="project" value="UniProtKB-KW"/>
</dbReference>
<evidence type="ECO:0000256" key="10">
    <source>
        <dbReference type="ARBA" id="ARBA00022984"/>
    </source>
</evidence>
<dbReference type="UniPathway" id="UPA00219"/>
<dbReference type="InterPro" id="IPR036565">
    <property type="entry name" value="Mur-like_cat_sf"/>
</dbReference>
<feature type="domain" description="Mur ligase C-terminal" evidence="16">
    <location>
        <begin position="323"/>
        <end position="451"/>
    </location>
</feature>
<comment type="catalytic activity">
    <reaction evidence="13 14">
        <text>UDP-N-acetyl-alpha-D-muramate + L-alanine + ATP = UDP-N-acetyl-alpha-D-muramoyl-L-alanine + ADP + phosphate + H(+)</text>
        <dbReference type="Rhea" id="RHEA:23372"/>
        <dbReference type="ChEBI" id="CHEBI:15378"/>
        <dbReference type="ChEBI" id="CHEBI:30616"/>
        <dbReference type="ChEBI" id="CHEBI:43474"/>
        <dbReference type="ChEBI" id="CHEBI:57972"/>
        <dbReference type="ChEBI" id="CHEBI:70757"/>
        <dbReference type="ChEBI" id="CHEBI:83898"/>
        <dbReference type="ChEBI" id="CHEBI:456216"/>
        <dbReference type="EC" id="6.3.2.8"/>
    </reaction>
</comment>
<feature type="domain" description="Mur ligase central" evidence="17">
    <location>
        <begin position="119"/>
        <end position="300"/>
    </location>
</feature>
<keyword evidence="9 14" id="KW-0133">Cell shape</keyword>
<dbReference type="SUPFAM" id="SSF53244">
    <property type="entry name" value="MurD-like peptide ligases, peptide-binding domain"/>
    <property type="match status" value="1"/>
</dbReference>
<dbReference type="NCBIfam" id="TIGR01082">
    <property type="entry name" value="murC"/>
    <property type="match status" value="1"/>
</dbReference>
<dbReference type="InterPro" id="IPR013221">
    <property type="entry name" value="Mur_ligase_cen"/>
</dbReference>
<comment type="caution">
    <text evidence="18">The sequence shown here is derived from an EMBL/GenBank/DDBJ whole genome shotgun (WGS) entry which is preliminary data.</text>
</comment>
<dbReference type="Gene3D" id="3.90.190.20">
    <property type="entry name" value="Mur ligase, C-terminal domain"/>
    <property type="match status" value="1"/>
</dbReference>
<keyword evidence="12 14" id="KW-0961">Cell wall biogenesis/degradation</keyword>
<dbReference type="InterPro" id="IPR050061">
    <property type="entry name" value="MurCDEF_pg_biosynth"/>
</dbReference>
<evidence type="ECO:0000256" key="14">
    <source>
        <dbReference type="HAMAP-Rule" id="MF_00046"/>
    </source>
</evidence>
<organism evidence="18 19">
    <name type="scientific">Ruminiclostridium hungatei</name>
    <name type="common">Clostridium hungatei</name>
    <dbReference type="NCBI Taxonomy" id="48256"/>
    <lineage>
        <taxon>Bacteria</taxon>
        <taxon>Bacillati</taxon>
        <taxon>Bacillota</taxon>
        <taxon>Clostridia</taxon>
        <taxon>Eubacteriales</taxon>
        <taxon>Oscillospiraceae</taxon>
        <taxon>Ruminiclostridium</taxon>
    </lineage>
</organism>
<evidence type="ECO:0000256" key="5">
    <source>
        <dbReference type="ARBA" id="ARBA00022598"/>
    </source>
</evidence>
<dbReference type="Pfam" id="PF01225">
    <property type="entry name" value="Mur_ligase"/>
    <property type="match status" value="1"/>
</dbReference>
<dbReference type="GO" id="GO:0071555">
    <property type="term" value="P:cell wall organization"/>
    <property type="evidence" value="ECO:0007669"/>
    <property type="project" value="UniProtKB-KW"/>
</dbReference>
<dbReference type="GO" id="GO:0009252">
    <property type="term" value="P:peptidoglycan biosynthetic process"/>
    <property type="evidence" value="ECO:0007669"/>
    <property type="project" value="UniProtKB-UniRule"/>
</dbReference>
<evidence type="ECO:0000256" key="13">
    <source>
        <dbReference type="ARBA" id="ARBA00047833"/>
    </source>
</evidence>
<dbReference type="Gene3D" id="3.40.1190.10">
    <property type="entry name" value="Mur-like, catalytic domain"/>
    <property type="match status" value="1"/>
</dbReference>
<keyword evidence="8 14" id="KW-0067">ATP-binding</keyword>
<feature type="domain" description="Mur ligase N-terminal catalytic" evidence="15">
    <location>
        <begin position="16"/>
        <end position="113"/>
    </location>
</feature>
<evidence type="ECO:0000256" key="8">
    <source>
        <dbReference type="ARBA" id="ARBA00022840"/>
    </source>
</evidence>
<dbReference type="PANTHER" id="PTHR43445">
    <property type="entry name" value="UDP-N-ACETYLMURAMATE--L-ALANINE LIGASE-RELATED"/>
    <property type="match status" value="1"/>
</dbReference>
<evidence type="ECO:0000256" key="4">
    <source>
        <dbReference type="ARBA" id="ARBA00022490"/>
    </source>
</evidence>
<dbReference type="InterPro" id="IPR036615">
    <property type="entry name" value="Mur_ligase_C_dom_sf"/>
</dbReference>
<dbReference type="PANTHER" id="PTHR43445:SF3">
    <property type="entry name" value="UDP-N-ACETYLMURAMATE--L-ALANINE LIGASE"/>
    <property type="match status" value="1"/>
</dbReference>
<dbReference type="InterPro" id="IPR000713">
    <property type="entry name" value="Mur_ligase_N"/>
</dbReference>
<evidence type="ECO:0000256" key="9">
    <source>
        <dbReference type="ARBA" id="ARBA00022960"/>
    </source>
</evidence>
<evidence type="ECO:0000256" key="2">
    <source>
        <dbReference type="ARBA" id="ARBA00004752"/>
    </source>
</evidence>
<evidence type="ECO:0000259" key="17">
    <source>
        <dbReference type="Pfam" id="PF08245"/>
    </source>
</evidence>
<dbReference type="Pfam" id="PF08245">
    <property type="entry name" value="Mur_ligase_M"/>
    <property type="match status" value="1"/>
</dbReference>
<dbReference type="Gene3D" id="3.40.50.720">
    <property type="entry name" value="NAD(P)-binding Rossmann-like Domain"/>
    <property type="match status" value="1"/>
</dbReference>
<keyword evidence="5 14" id="KW-0436">Ligase</keyword>
<keyword evidence="11 14" id="KW-0131">Cell cycle</keyword>
<sequence length="467" mass="50528">MINCLNLLDSENIKYVHFIGIGGSSMSGLAEILLSQGYKVSGSDIKSSKATQKLENKGAQIFIGHSSENIANPDLVVFTVAVKEDNPEMLRARQSGIPVIDRAELLGLIMKRHSFGIAVSGTHGKTTTTSMITTIMLEAGTDPTAHIGGELDCIGGNTRIGNSQYFITEACEYYGSFLKFFPFMAVILNIEVDHVDYFRDLQHIKDTFGTFISLVPPDGYVIACADDENTLSVISGKNCNKITYGVKNPQATWTAKNITYNQSGCASFEVFKEGSLLGAVSLSVPGPHNASNALAAIAACHTCGCSMEDIAAGLLKFGGSHKRFELKGLVDDIKVVDDYAHHPSEVKATLNAAANTVHNKIWCVFQPHTYTRTKAFMDEFSQAFGNADNIIVTDIYAAREKDPGDVHSGMLAEKICEQGGNALYMGDFQEIAQFLDKNAESGDLILTMGAGDIVRCGEMFLNLRANK</sequence>
<dbReference type="GO" id="GO:0005737">
    <property type="term" value="C:cytoplasm"/>
    <property type="evidence" value="ECO:0007669"/>
    <property type="project" value="UniProtKB-SubCell"/>
</dbReference>
<keyword evidence="4 14" id="KW-0963">Cytoplasm</keyword>
<name>A0A1V4SK36_RUMHU</name>
<dbReference type="EC" id="6.3.2.8" evidence="3 14"/>
<dbReference type="OrthoDB" id="9804126at2"/>
<dbReference type="HAMAP" id="MF_00046">
    <property type="entry name" value="MurC"/>
    <property type="match status" value="1"/>
</dbReference>
<protein>
    <recommendedName>
        <fullName evidence="3 14">UDP-N-acetylmuramate--L-alanine ligase</fullName>
        <ecNumber evidence="3 14">6.3.2.8</ecNumber>
    </recommendedName>
    <alternativeName>
        <fullName evidence="14">UDP-N-acetylmuramoyl-L-alanine synthetase</fullName>
    </alternativeName>
</protein>
<accession>A0A1V4SK36</accession>
<dbReference type="GO" id="GO:0005524">
    <property type="term" value="F:ATP binding"/>
    <property type="evidence" value="ECO:0007669"/>
    <property type="project" value="UniProtKB-UniRule"/>
</dbReference>
<comment type="pathway">
    <text evidence="2 14">Cell wall biogenesis; peptidoglycan biosynthesis.</text>
</comment>
<evidence type="ECO:0000256" key="3">
    <source>
        <dbReference type="ARBA" id="ARBA00012211"/>
    </source>
</evidence>
<evidence type="ECO:0000256" key="11">
    <source>
        <dbReference type="ARBA" id="ARBA00023306"/>
    </source>
</evidence>
<evidence type="ECO:0000259" key="15">
    <source>
        <dbReference type="Pfam" id="PF01225"/>
    </source>
</evidence>
<evidence type="ECO:0000256" key="7">
    <source>
        <dbReference type="ARBA" id="ARBA00022741"/>
    </source>
</evidence>
<keyword evidence="7 14" id="KW-0547">Nucleotide-binding</keyword>
<proteinExistence type="inferred from homology"/>
<keyword evidence="10 14" id="KW-0573">Peptidoglycan synthesis</keyword>
<dbReference type="AlphaFoldDB" id="A0A1V4SK36"/>
<dbReference type="InterPro" id="IPR004101">
    <property type="entry name" value="Mur_ligase_C"/>
</dbReference>
<keyword evidence="19" id="KW-1185">Reference proteome</keyword>
<dbReference type="STRING" id="48256.CLHUN_22850"/>
<dbReference type="SUPFAM" id="SSF51984">
    <property type="entry name" value="MurCD N-terminal domain"/>
    <property type="match status" value="1"/>
</dbReference>
<dbReference type="Proteomes" id="UP000191554">
    <property type="component" value="Unassembled WGS sequence"/>
</dbReference>
<evidence type="ECO:0000256" key="12">
    <source>
        <dbReference type="ARBA" id="ARBA00023316"/>
    </source>
</evidence>
<dbReference type="EMBL" id="MZGX01000014">
    <property type="protein sequence ID" value="OPX43805.1"/>
    <property type="molecule type" value="Genomic_DNA"/>
</dbReference>
<evidence type="ECO:0000259" key="16">
    <source>
        <dbReference type="Pfam" id="PF02875"/>
    </source>
</evidence>
<feature type="binding site" evidence="14">
    <location>
        <begin position="121"/>
        <end position="127"/>
    </location>
    <ligand>
        <name>ATP</name>
        <dbReference type="ChEBI" id="CHEBI:30616"/>
    </ligand>
</feature>
<evidence type="ECO:0000313" key="19">
    <source>
        <dbReference type="Proteomes" id="UP000191554"/>
    </source>
</evidence>
<evidence type="ECO:0000313" key="18">
    <source>
        <dbReference type="EMBL" id="OPX43805.1"/>
    </source>
</evidence>
<evidence type="ECO:0000256" key="6">
    <source>
        <dbReference type="ARBA" id="ARBA00022618"/>
    </source>
</evidence>
<comment type="similarity">
    <text evidence="14">Belongs to the MurCDEF family.</text>
</comment>
<dbReference type="Pfam" id="PF02875">
    <property type="entry name" value="Mur_ligase_C"/>
    <property type="match status" value="1"/>
</dbReference>
<dbReference type="InterPro" id="IPR005758">
    <property type="entry name" value="UDP-N-AcMur_Ala_ligase_MurC"/>
</dbReference>
<dbReference type="GO" id="GO:0008360">
    <property type="term" value="P:regulation of cell shape"/>
    <property type="evidence" value="ECO:0007669"/>
    <property type="project" value="UniProtKB-KW"/>
</dbReference>
<dbReference type="GO" id="GO:0008763">
    <property type="term" value="F:UDP-N-acetylmuramate-L-alanine ligase activity"/>
    <property type="evidence" value="ECO:0007669"/>
    <property type="project" value="UniProtKB-UniRule"/>
</dbReference>
<keyword evidence="6 14" id="KW-0132">Cell division</keyword>
<gene>
    <name evidence="14 18" type="primary">murC</name>
    <name evidence="18" type="ORF">CLHUN_22850</name>
</gene>
<comment type="subcellular location">
    <subcellularLocation>
        <location evidence="1 14">Cytoplasm</location>
    </subcellularLocation>
</comment>
<evidence type="ECO:0000256" key="1">
    <source>
        <dbReference type="ARBA" id="ARBA00004496"/>
    </source>
</evidence>